<dbReference type="Proteomes" id="UP000355283">
    <property type="component" value="Unassembled WGS sequence"/>
</dbReference>
<keyword evidence="1" id="KW-0808">Transferase</keyword>
<sequence>MSLSDLSAVVHLAAREFTPLNELPEYGGTPSGGLVEEFEAWGLRQKVRWGMLARYLYPDDHEVLLLVEGEEGVHRGKRGKEAREGGGEGGAAGLLGMVELSLQPTTGLPPPLFPLSPAVKRLFALLGWPLQPYISNLLVDVTVRRQGHAARLVAVAEAQARARGHSWVYLHADSDYLPAVRLYERLGYRDVGRGRAWVDRWTGLRLRYLRKEL</sequence>
<dbReference type="InterPro" id="IPR000182">
    <property type="entry name" value="GNAT_dom"/>
</dbReference>
<dbReference type="OrthoDB" id="38408at2759"/>
<evidence type="ECO:0000259" key="3">
    <source>
        <dbReference type="PROSITE" id="PS51186"/>
    </source>
</evidence>
<dbReference type="CDD" id="cd04301">
    <property type="entry name" value="NAT_SF"/>
    <property type="match status" value="1"/>
</dbReference>
<gene>
    <name evidence="4" type="ORF">NSK_004150</name>
</gene>
<protein>
    <recommendedName>
        <fullName evidence="3">N-acetyltransferase domain-containing protein</fullName>
    </recommendedName>
</protein>
<dbReference type="InterPro" id="IPR050832">
    <property type="entry name" value="Bact_Acetyltransf"/>
</dbReference>
<proteinExistence type="predicted"/>
<evidence type="ECO:0000313" key="5">
    <source>
        <dbReference type="Proteomes" id="UP000355283"/>
    </source>
</evidence>
<reference evidence="4 5" key="1">
    <citation type="submission" date="2019-01" db="EMBL/GenBank/DDBJ databases">
        <title>Nuclear Genome Assembly of the Microalgal Biofuel strain Nannochloropsis salina CCMP1776.</title>
        <authorList>
            <person name="Hovde B."/>
        </authorList>
    </citation>
    <scope>NUCLEOTIDE SEQUENCE [LARGE SCALE GENOMIC DNA]</scope>
    <source>
        <strain evidence="4 5">CCMP1776</strain>
    </source>
</reference>
<keyword evidence="5" id="KW-1185">Reference proteome</keyword>
<evidence type="ECO:0000256" key="2">
    <source>
        <dbReference type="ARBA" id="ARBA00023315"/>
    </source>
</evidence>
<dbReference type="AlphaFoldDB" id="A0A4D9D041"/>
<name>A0A4D9D041_9STRA</name>
<keyword evidence="2" id="KW-0012">Acyltransferase</keyword>
<dbReference type="InterPro" id="IPR016181">
    <property type="entry name" value="Acyl_CoA_acyltransferase"/>
</dbReference>
<feature type="domain" description="N-acetyltransferase" evidence="3">
    <location>
        <begin position="125"/>
        <end position="211"/>
    </location>
</feature>
<evidence type="ECO:0000256" key="1">
    <source>
        <dbReference type="ARBA" id="ARBA00022679"/>
    </source>
</evidence>
<accession>A0A4D9D041</accession>
<dbReference type="EMBL" id="SDOX01000018">
    <property type="protein sequence ID" value="TFJ84686.1"/>
    <property type="molecule type" value="Genomic_DNA"/>
</dbReference>
<dbReference type="Pfam" id="PF00583">
    <property type="entry name" value="Acetyltransf_1"/>
    <property type="match status" value="1"/>
</dbReference>
<dbReference type="PROSITE" id="PS51186">
    <property type="entry name" value="GNAT"/>
    <property type="match status" value="1"/>
</dbReference>
<dbReference type="GO" id="GO:0016747">
    <property type="term" value="F:acyltransferase activity, transferring groups other than amino-acyl groups"/>
    <property type="evidence" value="ECO:0007669"/>
    <property type="project" value="InterPro"/>
</dbReference>
<dbReference type="Gene3D" id="3.40.630.30">
    <property type="match status" value="1"/>
</dbReference>
<comment type="caution">
    <text evidence="4">The sequence shown here is derived from an EMBL/GenBank/DDBJ whole genome shotgun (WGS) entry which is preliminary data.</text>
</comment>
<organism evidence="4 5">
    <name type="scientific">Nannochloropsis salina CCMP1776</name>
    <dbReference type="NCBI Taxonomy" id="1027361"/>
    <lineage>
        <taxon>Eukaryota</taxon>
        <taxon>Sar</taxon>
        <taxon>Stramenopiles</taxon>
        <taxon>Ochrophyta</taxon>
        <taxon>Eustigmatophyceae</taxon>
        <taxon>Eustigmatales</taxon>
        <taxon>Monodopsidaceae</taxon>
        <taxon>Microchloropsis</taxon>
        <taxon>Microchloropsis salina</taxon>
    </lineage>
</organism>
<dbReference type="SUPFAM" id="SSF55729">
    <property type="entry name" value="Acyl-CoA N-acyltransferases (Nat)"/>
    <property type="match status" value="1"/>
</dbReference>
<dbReference type="PANTHER" id="PTHR43877">
    <property type="entry name" value="AMINOALKYLPHOSPHONATE N-ACETYLTRANSFERASE-RELATED-RELATED"/>
    <property type="match status" value="1"/>
</dbReference>
<evidence type="ECO:0000313" key="4">
    <source>
        <dbReference type="EMBL" id="TFJ84686.1"/>
    </source>
</evidence>